<dbReference type="GO" id="GO:0003677">
    <property type="term" value="F:DNA binding"/>
    <property type="evidence" value="ECO:0007669"/>
    <property type="project" value="UniProtKB-KW"/>
</dbReference>
<dbReference type="InterPro" id="IPR050807">
    <property type="entry name" value="TransReg_Diox_bact_type"/>
</dbReference>
<evidence type="ECO:0000313" key="5">
    <source>
        <dbReference type="EMBL" id="TLQ39230.1"/>
    </source>
</evidence>
<protein>
    <submittedName>
        <fullName evidence="5">Helix-turn-helix transcriptional regulator</fullName>
    </submittedName>
</protein>
<dbReference type="SMART" id="SM00530">
    <property type="entry name" value="HTH_XRE"/>
    <property type="match status" value="1"/>
</dbReference>
<evidence type="ECO:0000256" key="1">
    <source>
        <dbReference type="ARBA" id="ARBA00023015"/>
    </source>
</evidence>
<keyword evidence="1" id="KW-0805">Transcription regulation</keyword>
<feature type="domain" description="HTH cro/C1-type" evidence="4">
    <location>
        <begin position="21"/>
        <end position="75"/>
    </location>
</feature>
<dbReference type="AlphaFoldDB" id="A0A5R9DRL6"/>
<reference evidence="5 6" key="1">
    <citation type="submission" date="2019-05" db="EMBL/GenBank/DDBJ databases">
        <title>Streptomyces marianii sp. nov., a novel marine actinomycete from southern coast of India.</title>
        <authorList>
            <person name="Iniyan A.M."/>
            <person name="Wink J."/>
            <person name="Ramprasad E."/>
            <person name="Ramana C.V."/>
            <person name="Bunk B."/>
            <person name="Sproer C."/>
            <person name="Joseph F.-J.R.S."/>
            <person name="Vincent S.G.P."/>
        </authorList>
    </citation>
    <scope>NUCLEOTIDE SEQUENCE [LARGE SCALE GENOMIC DNA]</scope>
    <source>
        <strain evidence="5 6">ICN19</strain>
    </source>
</reference>
<evidence type="ECO:0000256" key="2">
    <source>
        <dbReference type="ARBA" id="ARBA00023125"/>
    </source>
</evidence>
<dbReference type="RefSeq" id="WP_138058042.1">
    <property type="nucleotide sequence ID" value="NZ_VAWE01000002.1"/>
</dbReference>
<proteinExistence type="predicted"/>
<dbReference type="Proteomes" id="UP000305921">
    <property type="component" value="Unassembled WGS sequence"/>
</dbReference>
<dbReference type="InterPro" id="IPR010982">
    <property type="entry name" value="Lambda_DNA-bd_dom_sf"/>
</dbReference>
<keyword evidence="6" id="KW-1185">Reference proteome</keyword>
<dbReference type="InterPro" id="IPR001387">
    <property type="entry name" value="Cro/C1-type_HTH"/>
</dbReference>
<dbReference type="SUPFAM" id="SSF47413">
    <property type="entry name" value="lambda repressor-like DNA-binding domains"/>
    <property type="match status" value="1"/>
</dbReference>
<keyword evidence="2" id="KW-0238">DNA-binding</keyword>
<gene>
    <name evidence="5" type="ORF">FEF34_38175</name>
</gene>
<dbReference type="PANTHER" id="PTHR46797">
    <property type="entry name" value="HTH-TYPE TRANSCRIPTIONAL REGULATOR"/>
    <property type="match status" value="1"/>
</dbReference>
<accession>A0A5R9DRL6</accession>
<evidence type="ECO:0000259" key="4">
    <source>
        <dbReference type="PROSITE" id="PS50943"/>
    </source>
</evidence>
<dbReference type="CDD" id="cd00093">
    <property type="entry name" value="HTH_XRE"/>
    <property type="match status" value="1"/>
</dbReference>
<keyword evidence="3" id="KW-0804">Transcription</keyword>
<dbReference type="Pfam" id="PF01381">
    <property type="entry name" value="HTH_3"/>
    <property type="match status" value="1"/>
</dbReference>
<sequence>MPDETDTPAAPSRRQVFGGRLRELRTQAGRSQADVARAAGLDRAYYVGVEAGKRNISLDNVFALADALAVDIVELFTPPQTK</sequence>
<name>A0A5R9DRL6_9ACTN</name>
<dbReference type="PROSITE" id="PS50943">
    <property type="entry name" value="HTH_CROC1"/>
    <property type="match status" value="1"/>
</dbReference>
<dbReference type="PANTHER" id="PTHR46797:SF23">
    <property type="entry name" value="HTH-TYPE TRANSCRIPTIONAL REGULATOR SUTR"/>
    <property type="match status" value="1"/>
</dbReference>
<evidence type="ECO:0000313" key="6">
    <source>
        <dbReference type="Proteomes" id="UP000305921"/>
    </source>
</evidence>
<dbReference type="GO" id="GO:0005829">
    <property type="term" value="C:cytosol"/>
    <property type="evidence" value="ECO:0007669"/>
    <property type="project" value="TreeGrafter"/>
</dbReference>
<evidence type="ECO:0000256" key="3">
    <source>
        <dbReference type="ARBA" id="ARBA00023163"/>
    </source>
</evidence>
<dbReference type="OrthoDB" id="3197212at2"/>
<organism evidence="5 6">
    <name type="scientific">Streptomyces marianii</name>
    <dbReference type="NCBI Taxonomy" id="1817406"/>
    <lineage>
        <taxon>Bacteria</taxon>
        <taxon>Bacillati</taxon>
        <taxon>Actinomycetota</taxon>
        <taxon>Actinomycetes</taxon>
        <taxon>Kitasatosporales</taxon>
        <taxon>Streptomycetaceae</taxon>
        <taxon>Streptomyces</taxon>
    </lineage>
</organism>
<dbReference type="GO" id="GO:0003700">
    <property type="term" value="F:DNA-binding transcription factor activity"/>
    <property type="evidence" value="ECO:0007669"/>
    <property type="project" value="TreeGrafter"/>
</dbReference>
<dbReference type="Gene3D" id="1.10.260.40">
    <property type="entry name" value="lambda repressor-like DNA-binding domains"/>
    <property type="match status" value="1"/>
</dbReference>
<dbReference type="EMBL" id="VAWE01000002">
    <property type="protein sequence ID" value="TLQ39230.1"/>
    <property type="molecule type" value="Genomic_DNA"/>
</dbReference>
<comment type="caution">
    <text evidence="5">The sequence shown here is derived from an EMBL/GenBank/DDBJ whole genome shotgun (WGS) entry which is preliminary data.</text>
</comment>